<dbReference type="EMBL" id="AWUE01023668">
    <property type="protein sequence ID" value="OMO53081.1"/>
    <property type="molecule type" value="Genomic_DNA"/>
</dbReference>
<dbReference type="GO" id="GO:0005634">
    <property type="term" value="C:nucleus"/>
    <property type="evidence" value="ECO:0007669"/>
    <property type="project" value="UniProtKB-SubCell"/>
</dbReference>
<dbReference type="GO" id="GO:0008270">
    <property type="term" value="F:zinc ion binding"/>
    <property type="evidence" value="ECO:0007669"/>
    <property type="project" value="UniProtKB-KW"/>
</dbReference>
<evidence type="ECO:0000259" key="9">
    <source>
        <dbReference type="PROSITE" id="PS50808"/>
    </source>
</evidence>
<organism evidence="10 11">
    <name type="scientific">Corchorus olitorius</name>
    <dbReference type="NCBI Taxonomy" id="93759"/>
    <lineage>
        <taxon>Eukaryota</taxon>
        <taxon>Viridiplantae</taxon>
        <taxon>Streptophyta</taxon>
        <taxon>Embryophyta</taxon>
        <taxon>Tracheophyta</taxon>
        <taxon>Spermatophyta</taxon>
        <taxon>Magnoliopsida</taxon>
        <taxon>eudicotyledons</taxon>
        <taxon>Gunneridae</taxon>
        <taxon>Pentapetalae</taxon>
        <taxon>rosids</taxon>
        <taxon>malvids</taxon>
        <taxon>Malvales</taxon>
        <taxon>Malvaceae</taxon>
        <taxon>Grewioideae</taxon>
        <taxon>Apeibeae</taxon>
        <taxon>Corchorus</taxon>
    </lineage>
</organism>
<dbReference type="InterPro" id="IPR052035">
    <property type="entry name" value="ZnF_BED_domain_contain"/>
</dbReference>
<keyword evidence="5" id="KW-0805">Transcription regulation</keyword>
<evidence type="ECO:0000256" key="7">
    <source>
        <dbReference type="ARBA" id="ARBA00023242"/>
    </source>
</evidence>
<dbReference type="PANTHER" id="PTHR46481:SF10">
    <property type="entry name" value="ZINC FINGER BED DOMAIN-CONTAINING PROTEIN 39"/>
    <property type="match status" value="1"/>
</dbReference>
<evidence type="ECO:0000313" key="10">
    <source>
        <dbReference type="EMBL" id="OMO53081.1"/>
    </source>
</evidence>
<protein>
    <submittedName>
        <fullName evidence="10">Zinc finger, BED-type</fullName>
    </submittedName>
</protein>
<dbReference type="GO" id="GO:0003677">
    <property type="term" value="F:DNA binding"/>
    <property type="evidence" value="ECO:0007669"/>
    <property type="project" value="InterPro"/>
</dbReference>
<evidence type="ECO:0000256" key="1">
    <source>
        <dbReference type="ARBA" id="ARBA00004123"/>
    </source>
</evidence>
<dbReference type="Proteomes" id="UP000187203">
    <property type="component" value="Unassembled WGS sequence"/>
</dbReference>
<comment type="caution">
    <text evidence="10">The sequence shown here is derived from an EMBL/GenBank/DDBJ whole genome shotgun (WGS) entry which is preliminary data.</text>
</comment>
<gene>
    <name evidence="10" type="ORF">COLO4_36860</name>
</gene>
<proteinExistence type="predicted"/>
<keyword evidence="3 8" id="KW-0863">Zinc-finger</keyword>
<dbReference type="OrthoDB" id="994560at2759"/>
<evidence type="ECO:0000256" key="2">
    <source>
        <dbReference type="ARBA" id="ARBA00022723"/>
    </source>
</evidence>
<accession>A0A1R3G4S6</accession>
<dbReference type="STRING" id="93759.A0A1R3G4S6"/>
<evidence type="ECO:0000313" key="11">
    <source>
        <dbReference type="Proteomes" id="UP000187203"/>
    </source>
</evidence>
<sequence length="145" mass="16313">MTKLECEDKALLKAQCNHCKTILCAKSSSGTSHLKHHLEGCILRHNKSIKQYSIATQPTLGGGSVIKNYKYDQEECRRAVLIFLACGKHSFKTVEEPGFRYLMSVASGSYNNISRHTASRDVLNYYAKERELVKEELAKAPGRYA</sequence>
<feature type="domain" description="BED-type" evidence="9">
    <location>
        <begin position="1"/>
        <end position="52"/>
    </location>
</feature>
<evidence type="ECO:0000256" key="5">
    <source>
        <dbReference type="ARBA" id="ARBA00023015"/>
    </source>
</evidence>
<comment type="subcellular location">
    <subcellularLocation>
        <location evidence="1">Nucleus</location>
    </subcellularLocation>
</comment>
<dbReference type="PANTHER" id="PTHR46481">
    <property type="entry name" value="ZINC FINGER BED DOMAIN-CONTAINING PROTEIN 4"/>
    <property type="match status" value="1"/>
</dbReference>
<keyword evidence="4" id="KW-0862">Zinc</keyword>
<evidence type="ECO:0000256" key="4">
    <source>
        <dbReference type="ARBA" id="ARBA00022833"/>
    </source>
</evidence>
<dbReference type="AlphaFoldDB" id="A0A1R3G4S6"/>
<keyword evidence="11" id="KW-1185">Reference proteome</keyword>
<dbReference type="PROSITE" id="PS50808">
    <property type="entry name" value="ZF_BED"/>
    <property type="match status" value="1"/>
</dbReference>
<reference evidence="11" key="1">
    <citation type="submission" date="2013-09" db="EMBL/GenBank/DDBJ databases">
        <title>Corchorus olitorius genome sequencing.</title>
        <authorList>
            <person name="Alam M."/>
            <person name="Haque M.S."/>
            <person name="Islam M.S."/>
            <person name="Emdad E.M."/>
            <person name="Islam M.M."/>
            <person name="Ahmed B."/>
            <person name="Halim A."/>
            <person name="Hossen Q.M.M."/>
            <person name="Hossain M.Z."/>
            <person name="Ahmed R."/>
            <person name="Khan M.M."/>
            <person name="Islam R."/>
            <person name="Rashid M.M."/>
            <person name="Khan S.A."/>
            <person name="Rahman M.S."/>
            <person name="Alam M."/>
            <person name="Yahiya A.S."/>
            <person name="Khan M.S."/>
            <person name="Azam M.S."/>
            <person name="Haque T."/>
            <person name="Lashkar M.Z.H."/>
            <person name="Akhand A.I."/>
            <person name="Morshed G."/>
            <person name="Roy S."/>
            <person name="Uddin K.S."/>
            <person name="Rabeya T."/>
            <person name="Hossain A.S."/>
            <person name="Chowdhury A."/>
            <person name="Snigdha A.R."/>
            <person name="Mortoza M.S."/>
            <person name="Matin S.A."/>
            <person name="Hoque S.M.E."/>
            <person name="Islam M.K."/>
            <person name="Roy D.K."/>
            <person name="Haider R."/>
            <person name="Moosa M.M."/>
            <person name="Elias S.M."/>
            <person name="Hasan A.M."/>
            <person name="Jahan S."/>
            <person name="Shafiuddin M."/>
            <person name="Mahmood N."/>
            <person name="Shommy N.S."/>
        </authorList>
    </citation>
    <scope>NUCLEOTIDE SEQUENCE [LARGE SCALE GENOMIC DNA]</scope>
    <source>
        <strain evidence="11">cv. O-4</strain>
    </source>
</reference>
<dbReference type="InterPro" id="IPR003656">
    <property type="entry name" value="Znf_BED"/>
</dbReference>
<keyword evidence="7" id="KW-0539">Nucleus</keyword>
<evidence type="ECO:0000256" key="6">
    <source>
        <dbReference type="ARBA" id="ARBA00023163"/>
    </source>
</evidence>
<name>A0A1R3G4S6_9ROSI</name>
<keyword evidence="6" id="KW-0804">Transcription</keyword>
<evidence type="ECO:0000256" key="8">
    <source>
        <dbReference type="PROSITE-ProRule" id="PRU00027"/>
    </source>
</evidence>
<keyword evidence="2" id="KW-0479">Metal-binding</keyword>
<evidence type="ECO:0000256" key="3">
    <source>
        <dbReference type="ARBA" id="ARBA00022771"/>
    </source>
</evidence>